<dbReference type="EMBL" id="AQPN01000050">
    <property type="protein sequence ID" value="EOR95454.1"/>
    <property type="molecule type" value="Genomic_DNA"/>
</dbReference>
<sequence length="132" mass="15075">MELKDLINASESDGNDKPEKISPLKSLEKDLKFYSESIKEVSAEIVNEGISDYPIFIAHQHEVNIGELILDRADLGTSWSVQASTLDEFIKKGIIHPEKKERFIKTFKNPEDFICVFVIVPEGANFVFYPYH</sequence>
<protein>
    <submittedName>
        <fullName evidence="2">Uncharacterized protein</fullName>
    </submittedName>
</protein>
<reference evidence="2 3" key="1">
    <citation type="journal article" date="2013" name="Genome Announc.">
        <title>Draft Genome Sequence of Arcticibacter svalbardensis Strain MN12-7T, a Member of the Family Sphingobacteriaceae Isolated from an Arctic Soil Sample.</title>
        <authorList>
            <person name="Shivaji S."/>
            <person name="Ara S."/>
            <person name="Prasad S."/>
            <person name="Manasa B.P."/>
            <person name="Begum Z."/>
            <person name="Singh A."/>
            <person name="Kumar Pinnaka A."/>
        </authorList>
    </citation>
    <scope>NUCLEOTIDE SEQUENCE [LARGE SCALE GENOMIC DNA]</scope>
    <source>
        <strain evidence="2 3">MN12-7</strain>
    </source>
</reference>
<organism evidence="2 3">
    <name type="scientific">Arcticibacter svalbardensis MN12-7</name>
    <dbReference type="NCBI Taxonomy" id="1150600"/>
    <lineage>
        <taxon>Bacteria</taxon>
        <taxon>Pseudomonadati</taxon>
        <taxon>Bacteroidota</taxon>
        <taxon>Sphingobacteriia</taxon>
        <taxon>Sphingobacteriales</taxon>
        <taxon>Sphingobacteriaceae</taxon>
        <taxon>Arcticibacter</taxon>
    </lineage>
</organism>
<evidence type="ECO:0000256" key="1">
    <source>
        <dbReference type="SAM" id="MobiDB-lite"/>
    </source>
</evidence>
<evidence type="ECO:0000313" key="3">
    <source>
        <dbReference type="Proteomes" id="UP000014174"/>
    </source>
</evidence>
<accession>R9H2L2</accession>
<comment type="caution">
    <text evidence="2">The sequence shown here is derived from an EMBL/GenBank/DDBJ whole genome shotgun (WGS) entry which is preliminary data.</text>
</comment>
<keyword evidence="3" id="KW-1185">Reference proteome</keyword>
<dbReference type="AlphaFoldDB" id="R9H2L2"/>
<dbReference type="RefSeq" id="WP_016194611.1">
    <property type="nucleotide sequence ID" value="NZ_AQPN01000050.1"/>
</dbReference>
<dbReference type="OrthoDB" id="880708at2"/>
<dbReference type="eggNOG" id="ENOG5032R1C">
    <property type="taxonomic scope" value="Bacteria"/>
</dbReference>
<name>R9H2L2_9SPHI</name>
<dbReference type="STRING" id="1150600.ADIARSV_1370"/>
<evidence type="ECO:0000313" key="2">
    <source>
        <dbReference type="EMBL" id="EOR95454.1"/>
    </source>
</evidence>
<proteinExistence type="predicted"/>
<gene>
    <name evidence="2" type="ORF">ADIARSV_1370</name>
</gene>
<dbReference type="Proteomes" id="UP000014174">
    <property type="component" value="Unassembled WGS sequence"/>
</dbReference>
<feature type="region of interest" description="Disordered" evidence="1">
    <location>
        <begin position="1"/>
        <end position="22"/>
    </location>
</feature>